<evidence type="ECO:0000256" key="1">
    <source>
        <dbReference type="SAM" id="Phobius"/>
    </source>
</evidence>
<feature type="transmembrane region" description="Helical" evidence="1">
    <location>
        <begin position="207"/>
        <end position="225"/>
    </location>
</feature>
<dbReference type="Pfam" id="PF24788">
    <property type="entry name" value="AtPDCT1_2"/>
    <property type="match status" value="1"/>
</dbReference>
<keyword evidence="1" id="KW-0812">Transmembrane</keyword>
<evidence type="ECO:0000259" key="2">
    <source>
        <dbReference type="Pfam" id="PF24788"/>
    </source>
</evidence>
<proteinExistence type="predicted"/>
<dbReference type="GO" id="GO:0004142">
    <property type="term" value="F:diacylglycerol cholinephosphotransferase activity"/>
    <property type="evidence" value="ECO:0007669"/>
    <property type="project" value="TreeGrafter"/>
</dbReference>
<dbReference type="EMBL" id="GCKF01031010">
    <property type="protein sequence ID" value="JAG97851.1"/>
    <property type="molecule type" value="Transcribed_RNA"/>
</dbReference>
<keyword evidence="1" id="KW-0472">Membrane</keyword>
<evidence type="ECO:0000313" key="3">
    <source>
        <dbReference type="EMBL" id="JAG97851.1"/>
    </source>
</evidence>
<feature type="domain" description="AtPDCT1/2 transmembrane" evidence="2">
    <location>
        <begin position="118"/>
        <end position="277"/>
    </location>
</feature>
<sequence>MQHRRRNPEEEETQRGEVVYVDKKKKGWLKSLRSLLFLYVAETQGRLREYCYCFGSSMGLNGKGEKLGVYPSFMGWSIPYLIGAAKFHPLPVLLGGSLLFFMAVEYTLVMVSAGSEPYDVGFVWTQGLHDLLMQRPYLNSLLAAMNTAFVGLQTGYIIWTWLVEGRGRPTIAALFMFTCRGILGYSTQLPLPQDFLGSGVDFPVGNVSFFLFFSGHVAASVIASVDMKRMKRYHLASIFDTLNVLQSVRLLATRGHYTIDLAAGLGAGWLFDSLAGKYEESKRNLGQKEDLEYDPLINLQPTSIK</sequence>
<feature type="transmembrane region" description="Helical" evidence="1">
    <location>
        <begin position="137"/>
        <end position="159"/>
    </location>
</feature>
<accession>A0A0D6R548</accession>
<name>A0A0D6R548_ARACU</name>
<feature type="transmembrane region" description="Helical" evidence="1">
    <location>
        <begin position="171"/>
        <end position="187"/>
    </location>
</feature>
<organism evidence="3">
    <name type="scientific">Araucaria cunninghamii</name>
    <name type="common">Hoop pine</name>
    <name type="synonym">Moreton Bay pine</name>
    <dbReference type="NCBI Taxonomy" id="56994"/>
    <lineage>
        <taxon>Eukaryota</taxon>
        <taxon>Viridiplantae</taxon>
        <taxon>Streptophyta</taxon>
        <taxon>Embryophyta</taxon>
        <taxon>Tracheophyta</taxon>
        <taxon>Spermatophyta</taxon>
        <taxon>Pinopsida</taxon>
        <taxon>Pinidae</taxon>
        <taxon>Conifers II</taxon>
        <taxon>Araucariales</taxon>
        <taxon>Araucariaceae</taxon>
        <taxon>Araucaria</taxon>
    </lineage>
</organism>
<dbReference type="InterPro" id="IPR055311">
    <property type="entry name" value="PDCT1/2-like"/>
</dbReference>
<reference evidence="3" key="1">
    <citation type="submission" date="2015-03" db="EMBL/GenBank/DDBJ databases">
        <title>A transcriptome of Araucaria cunninghamii, an australian fine timber species.</title>
        <authorList>
            <person name="Jing Yi C.J.Y."/>
            <person name="Yin San L.Y.S."/>
            <person name="Abdul Karim S.S."/>
            <person name="Wan Azmi N.N."/>
            <person name="Hercus R.R."/>
            <person name="Croft L.L."/>
        </authorList>
    </citation>
    <scope>NUCLEOTIDE SEQUENCE</scope>
    <source>
        <strain evidence="3">MI0301</strain>
        <tissue evidence="3">Leaf</tissue>
    </source>
</reference>
<feature type="transmembrane region" description="Helical" evidence="1">
    <location>
        <begin position="90"/>
        <end position="109"/>
    </location>
</feature>
<dbReference type="PANTHER" id="PTHR34674">
    <property type="entry name" value="PHOSPHATIDYLCHOLINE:DIACYLGLYCEROL CHOLINEPHOSPHOTRANSFERASE 1-RELATED"/>
    <property type="match status" value="1"/>
</dbReference>
<keyword evidence="1" id="KW-1133">Transmembrane helix</keyword>
<dbReference type="PANTHER" id="PTHR34674:SF1">
    <property type="entry name" value="PHOSPHATIDYLCHOLINE:DIACYLGLYCEROL CHOLINEPHOSPHOTRANSFERASE 1-RELATED"/>
    <property type="match status" value="1"/>
</dbReference>
<dbReference type="InterPro" id="IPR056361">
    <property type="entry name" value="AtPDCT1_2_TM_dom"/>
</dbReference>
<protein>
    <recommendedName>
        <fullName evidence="2">AtPDCT1/2 transmembrane domain-containing protein</fullName>
    </recommendedName>
</protein>
<dbReference type="AlphaFoldDB" id="A0A0D6R548"/>